<name>A0ABN2M9A4_9MICO</name>
<dbReference type="Proteomes" id="UP001500002">
    <property type="component" value="Unassembled WGS sequence"/>
</dbReference>
<evidence type="ECO:0000259" key="1">
    <source>
        <dbReference type="Pfam" id="PF13556"/>
    </source>
</evidence>
<dbReference type="PANTHER" id="PTHR33744">
    <property type="entry name" value="CARBOHYDRATE DIACID REGULATOR"/>
    <property type="match status" value="1"/>
</dbReference>
<dbReference type="InterPro" id="IPR042070">
    <property type="entry name" value="PucR_C-HTH_sf"/>
</dbReference>
<feature type="domain" description="PucR C-terminal helix-turn-helix" evidence="1">
    <location>
        <begin position="481"/>
        <end position="539"/>
    </location>
</feature>
<keyword evidence="3" id="KW-1185">Reference proteome</keyword>
<organism evidence="2 3">
    <name type="scientific">Agromyces neolithicus</name>
    <dbReference type="NCBI Taxonomy" id="269420"/>
    <lineage>
        <taxon>Bacteria</taxon>
        <taxon>Bacillati</taxon>
        <taxon>Actinomycetota</taxon>
        <taxon>Actinomycetes</taxon>
        <taxon>Micrococcales</taxon>
        <taxon>Microbacteriaceae</taxon>
        <taxon>Agromyces</taxon>
    </lineage>
</organism>
<gene>
    <name evidence="2" type="ORF">GCM10009749_26780</name>
</gene>
<dbReference type="InterPro" id="IPR051448">
    <property type="entry name" value="CdaR-like_regulators"/>
</dbReference>
<sequence>MSERARSSLARVLDDLGATLLELVHGDIDGVGDIGGVVIYDPVDEPAFPERALVLGVAVSGEALPALVDTLGAHGAVALVVRAPVALTDELRSAIDASHVAVLGLARGATWSQIAAVLRSILAEGDIGDAEPETLGGLPLGDLFAVANAIAALIDAPVTIEDRSSRVLAFSGRQEEADPSRAETILGRQVPERYARMLTQQGVFRDLYRKDRPVVVEPFEVGSEGLTTQRVALAVRAGDEVLGSIWAAMDGPLTRERTDALRDAAKLVALHLLRVRAGADVQRRLATELVSTALEGGAGAPDALGRLGLRGQRVLVIGASLASDALRESVVRADQLLGERQRFADAFAMHLSAVKPGAAVAQVGEVAYAIVPASGKADVAEGRAVQVAQDFLDRVAGRMPARAAVGPPDAEIAGIAHSRAVVDRVLRVLRTGEAGRVARLEDVHTASLMLELRDLVASRADRPDGAIASLIEHDTRNDSELVRTLMAWLDAFGDVSAAASQLYVHPNTLRYRLRRLSEISGIDLDDPDHRFAAMLQLRLFPPHEA</sequence>
<dbReference type="InterPro" id="IPR025736">
    <property type="entry name" value="PucR_C-HTH_dom"/>
</dbReference>
<dbReference type="Pfam" id="PF13556">
    <property type="entry name" value="HTH_30"/>
    <property type="match status" value="1"/>
</dbReference>
<dbReference type="PANTHER" id="PTHR33744:SF17">
    <property type="entry name" value="CONSERVED PROTEIN"/>
    <property type="match status" value="1"/>
</dbReference>
<dbReference type="RefSeq" id="WP_344296820.1">
    <property type="nucleotide sequence ID" value="NZ_BAAANJ010000011.1"/>
</dbReference>
<dbReference type="EMBL" id="BAAANJ010000011">
    <property type="protein sequence ID" value="GAA1815656.1"/>
    <property type="molecule type" value="Genomic_DNA"/>
</dbReference>
<protein>
    <submittedName>
        <fullName evidence="2">Helix-turn-helix domain-containing protein</fullName>
    </submittedName>
</protein>
<accession>A0ABN2M9A4</accession>
<reference evidence="2 3" key="1">
    <citation type="journal article" date="2019" name="Int. J. Syst. Evol. Microbiol.">
        <title>The Global Catalogue of Microorganisms (GCM) 10K type strain sequencing project: providing services to taxonomists for standard genome sequencing and annotation.</title>
        <authorList>
            <consortium name="The Broad Institute Genomics Platform"/>
            <consortium name="The Broad Institute Genome Sequencing Center for Infectious Disease"/>
            <person name="Wu L."/>
            <person name="Ma J."/>
        </authorList>
    </citation>
    <scope>NUCLEOTIDE SEQUENCE [LARGE SCALE GENOMIC DNA]</scope>
    <source>
        <strain evidence="2 3">JCM 14322</strain>
    </source>
</reference>
<dbReference type="Gene3D" id="1.10.10.2840">
    <property type="entry name" value="PucR C-terminal helix-turn-helix domain"/>
    <property type="match status" value="1"/>
</dbReference>
<evidence type="ECO:0000313" key="2">
    <source>
        <dbReference type="EMBL" id="GAA1815656.1"/>
    </source>
</evidence>
<evidence type="ECO:0000313" key="3">
    <source>
        <dbReference type="Proteomes" id="UP001500002"/>
    </source>
</evidence>
<comment type="caution">
    <text evidence="2">The sequence shown here is derived from an EMBL/GenBank/DDBJ whole genome shotgun (WGS) entry which is preliminary data.</text>
</comment>
<proteinExistence type="predicted"/>